<feature type="compositionally biased region" description="Acidic residues" evidence="1">
    <location>
        <begin position="290"/>
        <end position="300"/>
    </location>
</feature>
<dbReference type="GeneID" id="59290242"/>
<proteinExistence type="predicted"/>
<sequence length="405" mass="45718">MARSKRTLAETDANAEVAPASKRTSTGKARSKENDAIQPTADENEPAVSSTAKSPASKQQTPSKNKEAKVPGDADGKTWMCLCHVRGKRCGWDKSCMCGRYADANPAETWIVTKKGFELHKDWGLEQYQRDQDNFRMHIFSDWSGYGTCEVMENMFLAFNKEVKKKTKDIWAIWSIIEGMALFLNRPAGLEQWYGIDDSEGNAKRVMLFGTALLTAIDILIKNSLFKSENSDIRNIALILGHFLNFVHDMKEMCVANEDGWKATVLERADEHEIKPYMISINHIVSEIREGEDDATPDEDGTPRPEIGTRREGLENAAKSYESKPWVGVITLESLKAGVERSWTHWDWATELRAYSKAQAVKVGPFGPTYGKRIGGKFYDLTIKGSQRQMKQYRLGPEESDEDRE</sequence>
<feature type="compositionally biased region" description="Polar residues" evidence="1">
    <location>
        <begin position="47"/>
        <end position="63"/>
    </location>
</feature>
<protein>
    <submittedName>
        <fullName evidence="2">Uncharacterized protein</fullName>
    </submittedName>
</protein>
<dbReference type="RefSeq" id="XP_037162718.1">
    <property type="nucleotide sequence ID" value="XM_037310485.1"/>
</dbReference>
<reference evidence="2 3" key="1">
    <citation type="journal article" date="2020" name="Genomics">
        <title>Complete, high-quality genomes from long-read metagenomic sequencing of two wolf lichen thalli reveals enigmatic genome architecture.</title>
        <authorList>
            <person name="McKenzie S.K."/>
            <person name="Walston R.F."/>
            <person name="Allen J.L."/>
        </authorList>
    </citation>
    <scope>NUCLEOTIDE SEQUENCE [LARGE SCALE GENOMIC DNA]</scope>
    <source>
        <strain evidence="2">WasteWater2</strain>
    </source>
</reference>
<evidence type="ECO:0000313" key="2">
    <source>
        <dbReference type="EMBL" id="KAF6233296.1"/>
    </source>
</evidence>
<feature type="region of interest" description="Disordered" evidence="1">
    <location>
        <begin position="1"/>
        <end position="71"/>
    </location>
</feature>
<evidence type="ECO:0000313" key="3">
    <source>
        <dbReference type="Proteomes" id="UP000578531"/>
    </source>
</evidence>
<dbReference type="Proteomes" id="UP000578531">
    <property type="component" value="Unassembled WGS sequence"/>
</dbReference>
<gene>
    <name evidence="2" type="ORF">HO173_008587</name>
</gene>
<evidence type="ECO:0000256" key="1">
    <source>
        <dbReference type="SAM" id="MobiDB-lite"/>
    </source>
</evidence>
<comment type="caution">
    <text evidence="2">The sequence shown here is derived from an EMBL/GenBank/DDBJ whole genome shotgun (WGS) entry which is preliminary data.</text>
</comment>
<dbReference type="OrthoDB" id="10037289at2759"/>
<name>A0A8H6FRC1_9LECA</name>
<organism evidence="2 3">
    <name type="scientific">Letharia columbiana</name>
    <dbReference type="NCBI Taxonomy" id="112416"/>
    <lineage>
        <taxon>Eukaryota</taxon>
        <taxon>Fungi</taxon>
        <taxon>Dikarya</taxon>
        <taxon>Ascomycota</taxon>
        <taxon>Pezizomycotina</taxon>
        <taxon>Lecanoromycetes</taxon>
        <taxon>OSLEUM clade</taxon>
        <taxon>Lecanoromycetidae</taxon>
        <taxon>Lecanorales</taxon>
        <taxon>Lecanorineae</taxon>
        <taxon>Parmeliaceae</taxon>
        <taxon>Letharia</taxon>
    </lineage>
</organism>
<keyword evidence="3" id="KW-1185">Reference proteome</keyword>
<feature type="compositionally biased region" description="Basic and acidic residues" evidence="1">
    <location>
        <begin position="301"/>
        <end position="314"/>
    </location>
</feature>
<accession>A0A8H6FRC1</accession>
<dbReference type="AlphaFoldDB" id="A0A8H6FRC1"/>
<dbReference type="EMBL" id="JACCJC010000040">
    <property type="protein sequence ID" value="KAF6233296.1"/>
    <property type="molecule type" value="Genomic_DNA"/>
</dbReference>
<feature type="region of interest" description="Disordered" evidence="1">
    <location>
        <begin position="290"/>
        <end position="315"/>
    </location>
</feature>